<sequence length="157" mass="17314">MLLITRDNLYNSSLLASFLWFGAGFHFFTIQRTKAGELLVPKSQRRSPIYPTLVATGPFLGGFNGAWALLCGILLGIRYQELDLFEAPGERMVILGVISSAHFSQFLGNVPILVNGERRGETYWPVLSGQMMYIFFVDLVQAALAAVAAGAQFFSTE</sequence>
<feature type="transmembrane region" description="Helical" evidence="1">
    <location>
        <begin position="12"/>
        <end position="30"/>
    </location>
</feature>
<organism evidence="2 3">
    <name type="scientific">Seminavis robusta</name>
    <dbReference type="NCBI Taxonomy" id="568900"/>
    <lineage>
        <taxon>Eukaryota</taxon>
        <taxon>Sar</taxon>
        <taxon>Stramenopiles</taxon>
        <taxon>Ochrophyta</taxon>
        <taxon>Bacillariophyta</taxon>
        <taxon>Bacillariophyceae</taxon>
        <taxon>Bacillariophycidae</taxon>
        <taxon>Naviculales</taxon>
        <taxon>Naviculaceae</taxon>
        <taxon>Seminavis</taxon>
    </lineage>
</organism>
<feature type="transmembrane region" description="Helical" evidence="1">
    <location>
        <begin position="92"/>
        <end position="112"/>
    </location>
</feature>
<dbReference type="Proteomes" id="UP001153069">
    <property type="component" value="Unassembled WGS sequence"/>
</dbReference>
<name>A0A9N8E6I0_9STRA</name>
<proteinExistence type="predicted"/>
<dbReference type="AlphaFoldDB" id="A0A9N8E6I0"/>
<gene>
    <name evidence="2" type="ORF">SEMRO_602_G173740.1</name>
</gene>
<accession>A0A9N8E6I0</accession>
<evidence type="ECO:0000256" key="1">
    <source>
        <dbReference type="SAM" id="Phobius"/>
    </source>
</evidence>
<keyword evidence="1" id="KW-0812">Transmembrane</keyword>
<feature type="transmembrane region" description="Helical" evidence="1">
    <location>
        <begin position="50"/>
        <end position="77"/>
    </location>
</feature>
<keyword evidence="1" id="KW-1133">Transmembrane helix</keyword>
<feature type="transmembrane region" description="Helical" evidence="1">
    <location>
        <begin position="133"/>
        <end position="154"/>
    </location>
</feature>
<keyword evidence="3" id="KW-1185">Reference proteome</keyword>
<keyword evidence="1" id="KW-0472">Membrane</keyword>
<evidence type="ECO:0000313" key="2">
    <source>
        <dbReference type="EMBL" id="CAB9513614.1"/>
    </source>
</evidence>
<dbReference type="EMBL" id="CAICTM010000601">
    <property type="protein sequence ID" value="CAB9513614.1"/>
    <property type="molecule type" value="Genomic_DNA"/>
</dbReference>
<protein>
    <submittedName>
        <fullName evidence="2">Uncharacterized protein</fullName>
    </submittedName>
</protein>
<evidence type="ECO:0000313" key="3">
    <source>
        <dbReference type="Proteomes" id="UP001153069"/>
    </source>
</evidence>
<reference evidence="2" key="1">
    <citation type="submission" date="2020-06" db="EMBL/GenBank/DDBJ databases">
        <authorList>
            <consortium name="Plant Systems Biology data submission"/>
        </authorList>
    </citation>
    <scope>NUCLEOTIDE SEQUENCE</scope>
    <source>
        <strain evidence="2">D6</strain>
    </source>
</reference>
<comment type="caution">
    <text evidence="2">The sequence shown here is derived from an EMBL/GenBank/DDBJ whole genome shotgun (WGS) entry which is preliminary data.</text>
</comment>